<evidence type="ECO:0000256" key="3">
    <source>
        <dbReference type="ARBA" id="ARBA00023163"/>
    </source>
</evidence>
<dbReference type="InterPro" id="IPR023772">
    <property type="entry name" value="DNA-bd_HTH_TetR-type_CS"/>
</dbReference>
<reference evidence="7 8" key="2">
    <citation type="submission" date="2019-07" db="EMBL/GenBank/DDBJ databases">
        <authorList>
            <person name="Huang Y."/>
        </authorList>
    </citation>
    <scope>NUCLEOTIDE SEQUENCE [LARGE SCALE GENOMIC DNA]</scope>
    <source>
        <strain evidence="7 8">HY188</strain>
    </source>
</reference>
<dbReference type="PANTHER" id="PTHR30055:SF234">
    <property type="entry name" value="HTH-TYPE TRANSCRIPTIONAL REGULATOR BETI"/>
    <property type="match status" value="1"/>
</dbReference>
<dbReference type="PROSITE" id="PS50977">
    <property type="entry name" value="HTH_TETR_2"/>
    <property type="match status" value="1"/>
</dbReference>
<keyword evidence="1" id="KW-0805">Transcription regulation</keyword>
<dbReference type="InterPro" id="IPR001647">
    <property type="entry name" value="HTH_TetR"/>
</dbReference>
<keyword evidence="8" id="KW-1185">Reference proteome</keyword>
<organism evidence="7 8">
    <name type="scientific">Tomitella fengzijianii</name>
    <dbReference type="NCBI Taxonomy" id="2597660"/>
    <lineage>
        <taxon>Bacteria</taxon>
        <taxon>Bacillati</taxon>
        <taxon>Actinomycetota</taxon>
        <taxon>Actinomycetes</taxon>
        <taxon>Mycobacteriales</taxon>
        <taxon>Tomitella</taxon>
    </lineage>
</organism>
<keyword evidence="3" id="KW-0804">Transcription</keyword>
<dbReference type="InterPro" id="IPR009057">
    <property type="entry name" value="Homeodomain-like_sf"/>
</dbReference>
<evidence type="ECO:0000259" key="6">
    <source>
        <dbReference type="PROSITE" id="PS50977"/>
    </source>
</evidence>
<evidence type="ECO:0000256" key="4">
    <source>
        <dbReference type="PROSITE-ProRule" id="PRU00335"/>
    </source>
</evidence>
<sequence length="218" mass="23413">MSAYEFESTRRRLTAHQAETVAGLTEAAVVVLRERGYAGLTVRLVAAEAGVAPATAYTYFSSKSHLLAEVFWRRLAALPHRYGRGDTARGDSADGDAGRADPHQDGRSSRSDRVATAMRDVALLAADEPEFAAGVTASLLGDDPEVAHLRIRIALNIRARIARALAPDAEDPVAAADPEVLETLEVIWAGALLRAGMGHQSYASIAERLEAYVRHVVE</sequence>
<dbReference type="EMBL" id="CP041765">
    <property type="protein sequence ID" value="QDQ98656.1"/>
    <property type="molecule type" value="Genomic_DNA"/>
</dbReference>
<reference evidence="7 8" key="1">
    <citation type="submission" date="2019-07" db="EMBL/GenBank/DDBJ databases">
        <title>Tomitella cavernea sp. nov., an actinomycete isolated from soil.</title>
        <authorList>
            <person name="Cheng J."/>
        </authorList>
    </citation>
    <scope>NUCLEOTIDE SEQUENCE [LARGE SCALE GENOMIC DNA]</scope>
    <source>
        <strain evidence="7 8">HY188</strain>
    </source>
</reference>
<evidence type="ECO:0000313" key="8">
    <source>
        <dbReference type="Proteomes" id="UP000317344"/>
    </source>
</evidence>
<protein>
    <submittedName>
        <fullName evidence="7">Helix-turn-helix transcriptional regulator</fullName>
    </submittedName>
</protein>
<proteinExistence type="predicted"/>
<feature type="region of interest" description="Disordered" evidence="5">
    <location>
        <begin position="83"/>
        <end position="113"/>
    </location>
</feature>
<dbReference type="GO" id="GO:0000976">
    <property type="term" value="F:transcription cis-regulatory region binding"/>
    <property type="evidence" value="ECO:0007669"/>
    <property type="project" value="TreeGrafter"/>
</dbReference>
<dbReference type="SUPFAM" id="SSF46689">
    <property type="entry name" value="Homeodomain-like"/>
    <property type="match status" value="1"/>
</dbReference>
<feature type="DNA-binding region" description="H-T-H motif" evidence="4">
    <location>
        <begin position="41"/>
        <end position="60"/>
    </location>
</feature>
<dbReference type="Proteomes" id="UP000317344">
    <property type="component" value="Chromosome"/>
</dbReference>
<dbReference type="OrthoDB" id="4537491at2"/>
<dbReference type="AlphaFoldDB" id="A0A516X6G7"/>
<dbReference type="Pfam" id="PF00440">
    <property type="entry name" value="TetR_N"/>
    <property type="match status" value="1"/>
</dbReference>
<dbReference type="InterPro" id="IPR050109">
    <property type="entry name" value="HTH-type_TetR-like_transc_reg"/>
</dbReference>
<dbReference type="PROSITE" id="PS01081">
    <property type="entry name" value="HTH_TETR_1"/>
    <property type="match status" value="1"/>
</dbReference>
<evidence type="ECO:0000256" key="5">
    <source>
        <dbReference type="SAM" id="MobiDB-lite"/>
    </source>
</evidence>
<dbReference type="KEGG" id="toy:FO059_16670"/>
<evidence type="ECO:0000256" key="2">
    <source>
        <dbReference type="ARBA" id="ARBA00023125"/>
    </source>
</evidence>
<dbReference type="Gene3D" id="1.10.357.10">
    <property type="entry name" value="Tetracycline Repressor, domain 2"/>
    <property type="match status" value="1"/>
</dbReference>
<evidence type="ECO:0000256" key="1">
    <source>
        <dbReference type="ARBA" id="ARBA00023015"/>
    </source>
</evidence>
<gene>
    <name evidence="7" type="ORF">FO059_16670</name>
</gene>
<accession>A0A516X6G7</accession>
<name>A0A516X6G7_9ACTN</name>
<dbReference type="PANTHER" id="PTHR30055">
    <property type="entry name" value="HTH-TYPE TRANSCRIPTIONAL REGULATOR RUTR"/>
    <property type="match status" value="1"/>
</dbReference>
<feature type="domain" description="HTH tetR-type" evidence="6">
    <location>
        <begin position="18"/>
        <end position="78"/>
    </location>
</feature>
<dbReference type="GO" id="GO:0003700">
    <property type="term" value="F:DNA-binding transcription factor activity"/>
    <property type="evidence" value="ECO:0007669"/>
    <property type="project" value="TreeGrafter"/>
</dbReference>
<dbReference type="PRINTS" id="PR00455">
    <property type="entry name" value="HTHTETR"/>
</dbReference>
<dbReference type="RefSeq" id="WP_143910061.1">
    <property type="nucleotide sequence ID" value="NZ_CP041765.1"/>
</dbReference>
<evidence type="ECO:0000313" key="7">
    <source>
        <dbReference type="EMBL" id="QDQ98656.1"/>
    </source>
</evidence>
<keyword evidence="2 4" id="KW-0238">DNA-binding</keyword>